<dbReference type="AlphaFoldDB" id="A0A133Y6X3"/>
<reference evidence="9" key="1">
    <citation type="submission" date="2016-01" db="EMBL/GenBank/DDBJ databases">
        <authorList>
            <person name="Mitreva M."/>
            <person name="Pepin K.H."/>
            <person name="Mihindukulasuriya K.A."/>
            <person name="Fulton R."/>
            <person name="Fronick C."/>
            <person name="O'Laughlin M."/>
            <person name="Miner T."/>
            <person name="Herter B."/>
            <person name="Rosa B.A."/>
            <person name="Cordes M."/>
            <person name="Tomlinson C."/>
            <person name="Wollam A."/>
            <person name="Palsikar V.B."/>
            <person name="Mardis E.R."/>
            <person name="Wilson R.K."/>
        </authorList>
    </citation>
    <scope>NUCLEOTIDE SEQUENCE [LARGE SCALE GENOMIC DNA]</scope>
    <source>
        <strain evidence="9">KA00274</strain>
    </source>
</reference>
<keyword evidence="4 6" id="KW-0687">Ribonucleoprotein</keyword>
<comment type="function">
    <text evidence="6">Forms part of the polypeptide exit tunnel.</text>
</comment>
<protein>
    <recommendedName>
        <fullName evidence="5 6">Large ribosomal subunit protein uL4</fullName>
    </recommendedName>
</protein>
<dbReference type="STRING" id="1497955.HMPREF1872_01427"/>
<dbReference type="NCBIfam" id="TIGR03953">
    <property type="entry name" value="rplD_bact"/>
    <property type="match status" value="1"/>
</dbReference>
<dbReference type="GO" id="GO:0006412">
    <property type="term" value="P:translation"/>
    <property type="evidence" value="ECO:0007669"/>
    <property type="project" value="UniProtKB-UniRule"/>
</dbReference>
<evidence type="ECO:0000256" key="5">
    <source>
        <dbReference type="ARBA" id="ARBA00035244"/>
    </source>
</evidence>
<organism evidence="8 9">
    <name type="scientific">Amygdalobacter nucleatus</name>
    <dbReference type="NCBI Taxonomy" id="3029274"/>
    <lineage>
        <taxon>Bacteria</taxon>
        <taxon>Bacillati</taxon>
        <taxon>Bacillota</taxon>
        <taxon>Clostridia</taxon>
        <taxon>Eubacteriales</taxon>
        <taxon>Oscillospiraceae</taxon>
        <taxon>Amygdalobacter</taxon>
    </lineage>
</organism>
<dbReference type="PANTHER" id="PTHR10746">
    <property type="entry name" value="50S RIBOSOMAL PROTEIN L4"/>
    <property type="match status" value="1"/>
</dbReference>
<gene>
    <name evidence="6" type="primary">rplD</name>
    <name evidence="8" type="ORF">HMPREF1872_01427</name>
</gene>
<evidence type="ECO:0000256" key="7">
    <source>
        <dbReference type="SAM" id="MobiDB-lite"/>
    </source>
</evidence>
<dbReference type="RefSeq" id="WP_066715104.1">
    <property type="nucleotide sequence ID" value="NZ_CP118869.1"/>
</dbReference>
<evidence type="ECO:0000256" key="3">
    <source>
        <dbReference type="ARBA" id="ARBA00022980"/>
    </source>
</evidence>
<comment type="caution">
    <text evidence="8">The sequence shown here is derived from an EMBL/GenBank/DDBJ whole genome shotgun (WGS) entry which is preliminary data.</text>
</comment>
<dbReference type="GO" id="GO:0003735">
    <property type="term" value="F:structural constituent of ribosome"/>
    <property type="evidence" value="ECO:0007669"/>
    <property type="project" value="InterPro"/>
</dbReference>
<accession>A0A133Y6X3</accession>
<dbReference type="EMBL" id="LSCV01000045">
    <property type="protein sequence ID" value="KXB38940.1"/>
    <property type="molecule type" value="Genomic_DNA"/>
</dbReference>
<dbReference type="GO" id="GO:1990904">
    <property type="term" value="C:ribonucleoprotein complex"/>
    <property type="evidence" value="ECO:0007669"/>
    <property type="project" value="UniProtKB-KW"/>
</dbReference>
<sequence length="208" mass="22927">MAKLDVYNKLGEVVGQIELSDAIFAIQPNESVVHQVVKQQLANKRQGTSSTLTRSEVRGGGRKPWRQKGTGRARQGSIRAAQWVGGGIIFGPKPRNYSFAVPKKQRRLALKSVFSSKLAADSIKVVEDLNLEEIKTKAFVTVLQALKLDNKSMLIVEAGENKNLQLSARNLPQVATCRVNTLNVYDILSKDVLVLTKEAALKIQEVYA</sequence>
<comment type="similarity">
    <text evidence="1 6">Belongs to the universal ribosomal protein uL4 family.</text>
</comment>
<feature type="region of interest" description="Disordered" evidence="7">
    <location>
        <begin position="44"/>
        <end position="72"/>
    </location>
</feature>
<evidence type="ECO:0000256" key="1">
    <source>
        <dbReference type="ARBA" id="ARBA00010528"/>
    </source>
</evidence>
<evidence type="ECO:0000256" key="2">
    <source>
        <dbReference type="ARBA" id="ARBA00011838"/>
    </source>
</evidence>
<feature type="compositionally biased region" description="Basic residues" evidence="7">
    <location>
        <begin position="60"/>
        <end position="71"/>
    </location>
</feature>
<evidence type="ECO:0000256" key="4">
    <source>
        <dbReference type="ARBA" id="ARBA00023274"/>
    </source>
</evidence>
<dbReference type="SUPFAM" id="SSF52166">
    <property type="entry name" value="Ribosomal protein L4"/>
    <property type="match status" value="1"/>
</dbReference>
<keyword evidence="9" id="KW-1185">Reference proteome</keyword>
<comment type="subunit">
    <text evidence="2 6">Part of the 50S ribosomal subunit.</text>
</comment>
<dbReference type="Pfam" id="PF00573">
    <property type="entry name" value="Ribosomal_L4"/>
    <property type="match status" value="1"/>
</dbReference>
<dbReference type="Gene3D" id="3.40.1370.10">
    <property type="match status" value="1"/>
</dbReference>
<dbReference type="OrthoDB" id="9803201at2"/>
<dbReference type="PANTHER" id="PTHR10746:SF6">
    <property type="entry name" value="LARGE RIBOSOMAL SUBUNIT PROTEIN UL4M"/>
    <property type="match status" value="1"/>
</dbReference>
<dbReference type="Proteomes" id="UP000070080">
    <property type="component" value="Unassembled WGS sequence"/>
</dbReference>
<evidence type="ECO:0000256" key="6">
    <source>
        <dbReference type="HAMAP-Rule" id="MF_01328"/>
    </source>
</evidence>
<evidence type="ECO:0000313" key="8">
    <source>
        <dbReference type="EMBL" id="KXB38940.1"/>
    </source>
</evidence>
<evidence type="ECO:0000313" key="9">
    <source>
        <dbReference type="Proteomes" id="UP000070080"/>
    </source>
</evidence>
<dbReference type="GO" id="GO:0019843">
    <property type="term" value="F:rRNA binding"/>
    <property type="evidence" value="ECO:0007669"/>
    <property type="project" value="UniProtKB-UniRule"/>
</dbReference>
<keyword evidence="6" id="KW-0699">rRNA-binding</keyword>
<dbReference type="InterPro" id="IPR002136">
    <property type="entry name" value="Ribosomal_uL4"/>
</dbReference>
<name>A0A133Y6X3_9FIRM</name>
<dbReference type="HAMAP" id="MF_01328_B">
    <property type="entry name" value="Ribosomal_uL4_B"/>
    <property type="match status" value="1"/>
</dbReference>
<keyword evidence="3 6" id="KW-0689">Ribosomal protein</keyword>
<dbReference type="InterPro" id="IPR023574">
    <property type="entry name" value="Ribosomal_uL4_dom_sf"/>
</dbReference>
<proteinExistence type="inferred from homology"/>
<dbReference type="GO" id="GO:0005840">
    <property type="term" value="C:ribosome"/>
    <property type="evidence" value="ECO:0007669"/>
    <property type="project" value="UniProtKB-KW"/>
</dbReference>
<dbReference type="InterPro" id="IPR013005">
    <property type="entry name" value="Ribosomal_uL4-like"/>
</dbReference>
<keyword evidence="6" id="KW-0694">RNA-binding</keyword>
<feature type="compositionally biased region" description="Polar residues" evidence="7">
    <location>
        <begin position="44"/>
        <end position="54"/>
    </location>
</feature>
<comment type="function">
    <text evidence="6">One of the primary rRNA binding proteins, this protein initially binds near the 5'-end of the 23S rRNA. It is important during the early stages of 50S assembly. It makes multiple contacts with different domains of the 23S rRNA in the assembled 50S subunit and ribosome.</text>
</comment>
<dbReference type="PATRIC" id="fig|1497955.3.peg.1394"/>